<sequence length="124" mass="14103">MKVVYSRQALADLDQISAYYGKHASQRVARSIGARIENVIARIASAPDSAPRVAQRPGIRSAAVVRYPFRVFYRVRDSKIEILHIRHRASADEAGRLGALLIDRHRHRLDRAIGHPRVLMLWET</sequence>
<gene>
    <name evidence="3" type="ORF">DNX69_04865</name>
</gene>
<proteinExistence type="inferred from homology"/>
<organism evidence="3 4">
    <name type="scientific">Rhodopseudomonas palustris</name>
    <dbReference type="NCBI Taxonomy" id="1076"/>
    <lineage>
        <taxon>Bacteria</taxon>
        <taxon>Pseudomonadati</taxon>
        <taxon>Pseudomonadota</taxon>
        <taxon>Alphaproteobacteria</taxon>
        <taxon>Hyphomicrobiales</taxon>
        <taxon>Nitrobacteraceae</taxon>
        <taxon>Rhodopseudomonas</taxon>
    </lineage>
</organism>
<dbReference type="InterPro" id="IPR035093">
    <property type="entry name" value="RelE/ParE_toxin_dom_sf"/>
</dbReference>
<dbReference type="Proteomes" id="UP000248134">
    <property type="component" value="Unassembled WGS sequence"/>
</dbReference>
<evidence type="ECO:0000256" key="2">
    <source>
        <dbReference type="ARBA" id="ARBA00022649"/>
    </source>
</evidence>
<reference evidence="3 4" key="1">
    <citation type="submission" date="2018-06" db="EMBL/GenBank/DDBJ databases">
        <title>Draft Whole-Genome Sequence of the purple photosynthetic bacterium Rhodospeudomonas palustris XCP.</title>
        <authorList>
            <person name="Rayyan A."/>
            <person name="Meyer T.E."/>
            <person name="Kyndt J.A."/>
        </authorList>
    </citation>
    <scope>NUCLEOTIDE SEQUENCE [LARGE SCALE GENOMIC DNA]</scope>
    <source>
        <strain evidence="3 4">XCP</strain>
    </source>
</reference>
<dbReference type="PANTHER" id="PTHR33755:SF6">
    <property type="entry name" value="PLASMID STABILIZATION SYSTEM PROTEIN"/>
    <property type="match status" value="1"/>
</dbReference>
<evidence type="ECO:0000256" key="1">
    <source>
        <dbReference type="ARBA" id="ARBA00006226"/>
    </source>
</evidence>
<dbReference type="EMBL" id="QKQS01000007">
    <property type="protein sequence ID" value="PZA13087.1"/>
    <property type="molecule type" value="Genomic_DNA"/>
</dbReference>
<dbReference type="OrthoDB" id="595470at2"/>
<dbReference type="InterPro" id="IPR007712">
    <property type="entry name" value="RelE/ParE_toxin"/>
</dbReference>
<accession>A0A323ULH1</accession>
<comment type="similarity">
    <text evidence="1">Belongs to the RelE toxin family.</text>
</comment>
<comment type="caution">
    <text evidence="3">The sequence shown here is derived from an EMBL/GenBank/DDBJ whole genome shotgun (WGS) entry which is preliminary data.</text>
</comment>
<name>A0A323ULH1_RHOPL</name>
<dbReference type="Gene3D" id="3.30.2310.20">
    <property type="entry name" value="RelE-like"/>
    <property type="match status" value="1"/>
</dbReference>
<dbReference type="InterPro" id="IPR051803">
    <property type="entry name" value="TA_system_RelE-like_toxin"/>
</dbReference>
<keyword evidence="2" id="KW-1277">Toxin-antitoxin system</keyword>
<evidence type="ECO:0000313" key="4">
    <source>
        <dbReference type="Proteomes" id="UP000248134"/>
    </source>
</evidence>
<dbReference type="AlphaFoldDB" id="A0A323ULH1"/>
<protein>
    <submittedName>
        <fullName evidence="3">Type II toxin-antitoxin system RelE/ParE family toxin</fullName>
    </submittedName>
</protein>
<dbReference type="RefSeq" id="WP_110784900.1">
    <property type="nucleotide sequence ID" value="NZ_QKQS01000007.1"/>
</dbReference>
<dbReference type="Pfam" id="PF05016">
    <property type="entry name" value="ParE_toxin"/>
    <property type="match status" value="1"/>
</dbReference>
<evidence type="ECO:0000313" key="3">
    <source>
        <dbReference type="EMBL" id="PZA13087.1"/>
    </source>
</evidence>
<dbReference type="PANTHER" id="PTHR33755">
    <property type="entry name" value="TOXIN PARE1-RELATED"/>
    <property type="match status" value="1"/>
</dbReference>